<dbReference type="RefSeq" id="WP_386801017.1">
    <property type="nucleotide sequence ID" value="NZ_JBHTMU010000001.1"/>
</dbReference>
<keyword evidence="1" id="KW-0812">Transmembrane</keyword>
<feature type="transmembrane region" description="Helical" evidence="1">
    <location>
        <begin position="175"/>
        <end position="197"/>
    </location>
</feature>
<feature type="transmembrane region" description="Helical" evidence="1">
    <location>
        <begin position="103"/>
        <end position="125"/>
    </location>
</feature>
<keyword evidence="1" id="KW-0472">Membrane</keyword>
<feature type="transmembrane region" description="Helical" evidence="1">
    <location>
        <begin position="21"/>
        <end position="39"/>
    </location>
</feature>
<dbReference type="Proteomes" id="UP001597135">
    <property type="component" value="Unassembled WGS sequence"/>
</dbReference>
<keyword evidence="3" id="KW-1185">Reference proteome</keyword>
<feature type="transmembrane region" description="Helical" evidence="1">
    <location>
        <begin position="45"/>
        <end position="63"/>
    </location>
</feature>
<protein>
    <recommendedName>
        <fullName evidence="4">Inner membrane protein YjdF</fullName>
    </recommendedName>
</protein>
<name>A0ABW3ZDF3_9RHOB</name>
<gene>
    <name evidence="2" type="ORF">ACFQ4E_00835</name>
</gene>
<accession>A0ABW3ZDF3</accession>
<evidence type="ECO:0000313" key="3">
    <source>
        <dbReference type="Proteomes" id="UP001597135"/>
    </source>
</evidence>
<keyword evidence="1" id="KW-1133">Transmembrane helix</keyword>
<dbReference type="Pfam" id="PF09997">
    <property type="entry name" value="DUF2238"/>
    <property type="match status" value="1"/>
</dbReference>
<feature type="transmembrane region" description="Helical" evidence="1">
    <location>
        <begin position="70"/>
        <end position="91"/>
    </location>
</feature>
<feature type="transmembrane region" description="Helical" evidence="1">
    <location>
        <begin position="132"/>
        <end position="155"/>
    </location>
</feature>
<reference evidence="3" key="1">
    <citation type="journal article" date="2019" name="Int. J. Syst. Evol. Microbiol.">
        <title>The Global Catalogue of Microorganisms (GCM) 10K type strain sequencing project: providing services to taxonomists for standard genome sequencing and annotation.</title>
        <authorList>
            <consortium name="The Broad Institute Genomics Platform"/>
            <consortium name="The Broad Institute Genome Sequencing Center for Infectious Disease"/>
            <person name="Wu L."/>
            <person name="Ma J."/>
        </authorList>
    </citation>
    <scope>NUCLEOTIDE SEQUENCE [LARGE SCALE GENOMIC DNA]</scope>
    <source>
        <strain evidence="3">CCUG 62953</strain>
    </source>
</reference>
<evidence type="ECO:0000256" key="1">
    <source>
        <dbReference type="SAM" id="Phobius"/>
    </source>
</evidence>
<sequence length="233" mass="26379">MGSMMDERQQADMIRDQRRNYAVFAIWAVLVGEALFALVTQRWSTLFVAVATLVLSMLPAIFASRFDIRLPVSFFAAAVIFIFATIFLGEAGNFYEKYWWWDVVLHAGSAVGFGLLGFLFIFMLFEGDRYAAPAWAIGFMAFSLAVSIGAIWEIFEFAMDQTFGLNMQKNGLQDTMWDLIVDCLGAGFGATMGFLYLKGRELGGLGSSLDEFVRLNRRLFKKARLRRGRNREE</sequence>
<proteinExistence type="predicted"/>
<evidence type="ECO:0000313" key="2">
    <source>
        <dbReference type="EMBL" id="MFD1340959.1"/>
    </source>
</evidence>
<evidence type="ECO:0008006" key="4">
    <source>
        <dbReference type="Google" id="ProtNLM"/>
    </source>
</evidence>
<comment type="caution">
    <text evidence="2">The sequence shown here is derived from an EMBL/GenBank/DDBJ whole genome shotgun (WGS) entry which is preliminary data.</text>
</comment>
<organism evidence="2 3">
    <name type="scientific">Litorisediminicola beolgyonensis</name>
    <dbReference type="NCBI Taxonomy" id="1173614"/>
    <lineage>
        <taxon>Bacteria</taxon>
        <taxon>Pseudomonadati</taxon>
        <taxon>Pseudomonadota</taxon>
        <taxon>Alphaproteobacteria</taxon>
        <taxon>Rhodobacterales</taxon>
        <taxon>Paracoccaceae</taxon>
        <taxon>Litorisediminicola</taxon>
    </lineage>
</organism>
<dbReference type="InterPro" id="IPR014509">
    <property type="entry name" value="YjdF-like"/>
</dbReference>
<dbReference type="EMBL" id="JBHTMU010000001">
    <property type="protein sequence ID" value="MFD1340959.1"/>
    <property type="molecule type" value="Genomic_DNA"/>
</dbReference>